<dbReference type="InterPro" id="IPR012349">
    <property type="entry name" value="Split_barrel_FMN-bd"/>
</dbReference>
<keyword evidence="3" id="KW-1185">Reference proteome</keyword>
<evidence type="ECO:0000259" key="1">
    <source>
        <dbReference type="Pfam" id="PF01243"/>
    </source>
</evidence>
<dbReference type="InterPro" id="IPR024029">
    <property type="entry name" value="Pyridox_Oxase_FMN-dep"/>
</dbReference>
<dbReference type="NCBIfam" id="TIGR04025">
    <property type="entry name" value="PPOX_FMN_DR2398"/>
    <property type="match status" value="1"/>
</dbReference>
<protein>
    <submittedName>
        <fullName evidence="2">Pyridoxamine 5'-phosphate oxidase family protein</fullName>
    </submittedName>
</protein>
<name>A0A974ZXT4_9NOCA</name>
<reference evidence="2 3" key="1">
    <citation type="journal article" date="2021" name="Microbiol. Resour. Announc.">
        <title>Complete Genome Sequences of Two Rhodococcus sp. Strains with Large and Linear Chromosomes, Isolated from Apple Rhizosphere.</title>
        <authorList>
            <person name="Benning S."/>
            <person name="Brugnone N."/>
            <person name="Siani R."/>
            <person name="Kublik S."/>
            <person name="Schloter M."/>
            <person name="Rad V."/>
        </authorList>
    </citation>
    <scope>NUCLEOTIDE SEQUENCE [LARGE SCALE GENOMIC DNA]</scope>
    <source>
        <strain evidence="2 3">R79</strain>
    </source>
</reference>
<accession>A0A974ZXT4</accession>
<evidence type="ECO:0000313" key="3">
    <source>
        <dbReference type="Proteomes" id="UP000662986"/>
    </source>
</evidence>
<dbReference type="EMBL" id="CP070619">
    <property type="protein sequence ID" value="QSE94371.1"/>
    <property type="molecule type" value="Genomic_DNA"/>
</dbReference>
<evidence type="ECO:0000313" key="2">
    <source>
        <dbReference type="EMBL" id="QSE94371.1"/>
    </source>
</evidence>
<gene>
    <name evidence="2" type="ORF">JWS13_40080</name>
</gene>
<dbReference type="InterPro" id="IPR011576">
    <property type="entry name" value="Pyridox_Oxase_N"/>
</dbReference>
<dbReference type="Gene3D" id="2.30.110.10">
    <property type="entry name" value="Electron Transport, Fmn-binding Protein, Chain A"/>
    <property type="match status" value="1"/>
</dbReference>
<dbReference type="Proteomes" id="UP000662986">
    <property type="component" value="Chromosome"/>
</dbReference>
<dbReference type="PANTHER" id="PTHR42815:SF2">
    <property type="entry name" value="FAD-BINDING, PUTATIVE (AFU_ORTHOLOGUE AFUA_6G07600)-RELATED"/>
    <property type="match status" value="1"/>
</dbReference>
<dbReference type="PANTHER" id="PTHR42815">
    <property type="entry name" value="FAD-BINDING, PUTATIVE (AFU_ORTHOLOGUE AFUA_6G07600)-RELATED"/>
    <property type="match status" value="1"/>
</dbReference>
<feature type="domain" description="Pyridoxamine 5'-phosphate oxidase N-terminal" evidence="1">
    <location>
        <begin position="42"/>
        <end position="159"/>
    </location>
</feature>
<dbReference type="RefSeq" id="WP_206010753.1">
    <property type="nucleotide sequence ID" value="NZ_CP070619.1"/>
</dbReference>
<dbReference type="Pfam" id="PF01243">
    <property type="entry name" value="PNPOx_N"/>
    <property type="match status" value="1"/>
</dbReference>
<sequence>MAAHAPSPEHTITSREELEQVLGGVPHPSIATKHTDHTMPLIRRFISEARFFVLATADANGHCDCSPRGDLTPKTLFLDDRTLVIPDRPGNRRADSYRNILENPHVGVLFVVPGIDEVVRVNGTATLTVDPELLQSMSINGKPANLGVVVRIDEVYTHCARAILRSRMWDPESWPDPDEIPSLREMHSEQHELEHDPATPRRQEYYRTLLY</sequence>
<reference evidence="2 3" key="2">
    <citation type="journal article" date="2022" name="Arch. Microbiol.">
        <title>Rhodococcus pseudokoreensis sp. nov. isolated from the rhizosphere of young M26 apple rootstocks.</title>
        <authorList>
            <person name="Kampfer P."/>
            <person name="Glaeser S.P."/>
            <person name="Blom J."/>
            <person name="Wolf J."/>
            <person name="Benning S."/>
            <person name="Schloter M."/>
            <person name="Neumann-Schaal M."/>
        </authorList>
    </citation>
    <scope>NUCLEOTIDE SEQUENCE [LARGE SCALE GENOMIC DNA]</scope>
    <source>
        <strain evidence="2 3">R79</strain>
    </source>
</reference>
<dbReference type="SUPFAM" id="SSF50475">
    <property type="entry name" value="FMN-binding split barrel"/>
    <property type="match status" value="1"/>
</dbReference>
<organism evidence="2 3">
    <name type="scientific">Rhodococcus pseudokoreensis</name>
    <dbReference type="NCBI Taxonomy" id="2811421"/>
    <lineage>
        <taxon>Bacteria</taxon>
        <taxon>Bacillati</taxon>
        <taxon>Actinomycetota</taxon>
        <taxon>Actinomycetes</taxon>
        <taxon>Mycobacteriales</taxon>
        <taxon>Nocardiaceae</taxon>
        <taxon>Rhodococcus</taxon>
    </lineage>
</organism>
<proteinExistence type="predicted"/>